<dbReference type="InterPro" id="IPR052184">
    <property type="entry name" value="SDR_enzymes"/>
</dbReference>
<protein>
    <submittedName>
        <fullName evidence="1">NAD(P)-binding protein</fullName>
    </submittedName>
</protein>
<sequence>MFIRGSAIRVSPYFSRYWGESSSHLSSFRRSICRSAQLEFVSNLSSKSENTVFALARNPDVAKNLQALASRANVHILKADITDPASLKAAADAVRKVTSGSLDVLINNAAIAGDYPWTALDDYPSQEELVADFRKNFDTNVLGVILATNAFLPVLKNGHTKKVLSLSTGLADPAAVLGIGHKYAVAYSITKVGIEMANIKYAAKYKDEGFTFLTISPGIVKTDMYGPPKKPEDAAKRQEVSAQFATIAPPGFPGAISPEESVSAMLKVLDGTTPADSGKFVSHHGNRNWL</sequence>
<dbReference type="AlphaFoldDB" id="J0WSV2"/>
<evidence type="ECO:0000313" key="2">
    <source>
        <dbReference type="Proteomes" id="UP000006514"/>
    </source>
</evidence>
<dbReference type="KEGG" id="adl:AURDEDRAFT_174554"/>
<evidence type="ECO:0000313" key="1">
    <source>
        <dbReference type="EMBL" id="EJD36357.1"/>
    </source>
</evidence>
<dbReference type="PANTHER" id="PTHR45458">
    <property type="entry name" value="SHORT-CHAIN DEHYDROGENASE/REDUCTASE SDR"/>
    <property type="match status" value="1"/>
</dbReference>
<reference evidence="2" key="1">
    <citation type="journal article" date="2012" name="Science">
        <title>The Paleozoic origin of enzymatic lignin decomposition reconstructed from 31 fungal genomes.</title>
        <authorList>
            <person name="Floudas D."/>
            <person name="Binder M."/>
            <person name="Riley R."/>
            <person name="Barry K."/>
            <person name="Blanchette R.A."/>
            <person name="Henrissat B."/>
            <person name="Martinez A.T."/>
            <person name="Otillar R."/>
            <person name="Spatafora J.W."/>
            <person name="Yadav J.S."/>
            <person name="Aerts A."/>
            <person name="Benoit I."/>
            <person name="Boyd A."/>
            <person name="Carlson A."/>
            <person name="Copeland A."/>
            <person name="Coutinho P.M."/>
            <person name="de Vries R.P."/>
            <person name="Ferreira P."/>
            <person name="Findley K."/>
            <person name="Foster B."/>
            <person name="Gaskell J."/>
            <person name="Glotzer D."/>
            <person name="Gorecki P."/>
            <person name="Heitman J."/>
            <person name="Hesse C."/>
            <person name="Hori C."/>
            <person name="Igarashi K."/>
            <person name="Jurgens J.A."/>
            <person name="Kallen N."/>
            <person name="Kersten P."/>
            <person name="Kohler A."/>
            <person name="Kuees U."/>
            <person name="Kumar T.K.A."/>
            <person name="Kuo A."/>
            <person name="LaButti K."/>
            <person name="Larrondo L.F."/>
            <person name="Lindquist E."/>
            <person name="Ling A."/>
            <person name="Lombard V."/>
            <person name="Lucas S."/>
            <person name="Lundell T."/>
            <person name="Martin R."/>
            <person name="McLaughlin D.J."/>
            <person name="Morgenstern I."/>
            <person name="Morin E."/>
            <person name="Murat C."/>
            <person name="Nagy L.G."/>
            <person name="Nolan M."/>
            <person name="Ohm R.A."/>
            <person name="Patyshakuliyeva A."/>
            <person name="Rokas A."/>
            <person name="Ruiz-Duenas F.J."/>
            <person name="Sabat G."/>
            <person name="Salamov A."/>
            <person name="Samejima M."/>
            <person name="Schmutz J."/>
            <person name="Slot J.C."/>
            <person name="St John F."/>
            <person name="Stenlid J."/>
            <person name="Sun H."/>
            <person name="Sun S."/>
            <person name="Syed K."/>
            <person name="Tsang A."/>
            <person name="Wiebenga A."/>
            <person name="Young D."/>
            <person name="Pisabarro A."/>
            <person name="Eastwood D.C."/>
            <person name="Martin F."/>
            <person name="Cullen D."/>
            <person name="Grigoriev I.V."/>
            <person name="Hibbett D.S."/>
        </authorList>
    </citation>
    <scope>NUCLEOTIDE SEQUENCE [LARGE SCALE GENOMIC DNA]</scope>
    <source>
        <strain evidence="2">TFB10046</strain>
    </source>
</reference>
<name>J0WSV2_AURST</name>
<dbReference type="EMBL" id="JH687863">
    <property type="protein sequence ID" value="EJD36357.1"/>
    <property type="molecule type" value="Genomic_DNA"/>
</dbReference>
<dbReference type="OrthoDB" id="9876299at2759"/>
<dbReference type="InterPro" id="IPR002347">
    <property type="entry name" value="SDR_fam"/>
</dbReference>
<dbReference type="Pfam" id="PF13561">
    <property type="entry name" value="adh_short_C2"/>
    <property type="match status" value="1"/>
</dbReference>
<dbReference type="eggNOG" id="KOG1611">
    <property type="taxonomic scope" value="Eukaryota"/>
</dbReference>
<dbReference type="GO" id="GO:0016616">
    <property type="term" value="F:oxidoreductase activity, acting on the CH-OH group of donors, NAD or NADP as acceptor"/>
    <property type="evidence" value="ECO:0007669"/>
    <property type="project" value="TreeGrafter"/>
</dbReference>
<dbReference type="InParanoid" id="J0WSV2"/>
<proteinExistence type="predicted"/>
<dbReference type="PANTHER" id="PTHR45458:SF3">
    <property type="entry name" value="CHAIN DEHYDROGENASE (ATSC), PUTATIVE-RELATED"/>
    <property type="match status" value="1"/>
</dbReference>
<dbReference type="Proteomes" id="UP000006514">
    <property type="component" value="Unassembled WGS sequence"/>
</dbReference>
<gene>
    <name evidence="1" type="ORF">AURDEDRAFT_174554</name>
</gene>
<dbReference type="SUPFAM" id="SSF51735">
    <property type="entry name" value="NAD(P)-binding Rossmann-fold domains"/>
    <property type="match status" value="1"/>
</dbReference>
<dbReference type="OMA" id="GIGHKYA"/>
<organism evidence="1 2">
    <name type="scientific">Auricularia subglabra (strain TFB-10046 / SS5)</name>
    <name type="common">White-rot fungus</name>
    <name type="synonym">Auricularia delicata (strain TFB10046)</name>
    <dbReference type="NCBI Taxonomy" id="717982"/>
    <lineage>
        <taxon>Eukaryota</taxon>
        <taxon>Fungi</taxon>
        <taxon>Dikarya</taxon>
        <taxon>Basidiomycota</taxon>
        <taxon>Agaricomycotina</taxon>
        <taxon>Agaricomycetes</taxon>
        <taxon>Auriculariales</taxon>
        <taxon>Auriculariaceae</taxon>
        <taxon>Auricularia</taxon>
    </lineage>
</organism>
<accession>J0WSV2</accession>
<dbReference type="FunCoup" id="J0WSV2">
    <property type="interactions" value="32"/>
</dbReference>
<dbReference type="InterPro" id="IPR036291">
    <property type="entry name" value="NAD(P)-bd_dom_sf"/>
</dbReference>
<dbReference type="Gene3D" id="3.40.50.720">
    <property type="entry name" value="NAD(P)-binding Rossmann-like Domain"/>
    <property type="match status" value="1"/>
</dbReference>
<keyword evidence="2" id="KW-1185">Reference proteome</keyword>
<dbReference type="PRINTS" id="PR00081">
    <property type="entry name" value="GDHRDH"/>
</dbReference>